<keyword evidence="2" id="KW-1185">Reference proteome</keyword>
<dbReference type="EMBL" id="UYRV01024294">
    <property type="protein sequence ID" value="VDK75233.1"/>
    <property type="molecule type" value="Genomic_DNA"/>
</dbReference>
<organism evidence="1 2">
    <name type="scientific">Cylicostephanus goldi</name>
    <name type="common">Nematode worm</name>
    <dbReference type="NCBI Taxonomy" id="71465"/>
    <lineage>
        <taxon>Eukaryota</taxon>
        <taxon>Metazoa</taxon>
        <taxon>Ecdysozoa</taxon>
        <taxon>Nematoda</taxon>
        <taxon>Chromadorea</taxon>
        <taxon>Rhabditida</taxon>
        <taxon>Rhabditina</taxon>
        <taxon>Rhabditomorpha</taxon>
        <taxon>Strongyloidea</taxon>
        <taxon>Strongylidae</taxon>
        <taxon>Cylicostephanus</taxon>
    </lineage>
</organism>
<reference evidence="1 2" key="1">
    <citation type="submission" date="2018-11" db="EMBL/GenBank/DDBJ databases">
        <authorList>
            <consortium name="Pathogen Informatics"/>
        </authorList>
    </citation>
    <scope>NUCLEOTIDE SEQUENCE [LARGE SCALE GENOMIC DNA]</scope>
</reference>
<proteinExistence type="predicted"/>
<name>A0A3P6SYN0_CYLGO</name>
<gene>
    <name evidence="1" type="ORF">CGOC_LOCUS7118</name>
</gene>
<dbReference type="AlphaFoldDB" id="A0A3P6SYN0"/>
<dbReference type="Proteomes" id="UP000271889">
    <property type="component" value="Unassembled WGS sequence"/>
</dbReference>
<sequence length="71" mass="8157">MGRMQNDLCKLSASLMKKFPDRPNPSCNSCMRNTICRGNDTRITASACRRRSKRNEMAFQEPATSPRLLRH</sequence>
<protein>
    <submittedName>
        <fullName evidence="1">Uncharacterized protein</fullName>
    </submittedName>
</protein>
<evidence type="ECO:0000313" key="1">
    <source>
        <dbReference type="EMBL" id="VDK75233.1"/>
    </source>
</evidence>
<accession>A0A3P6SYN0</accession>
<evidence type="ECO:0000313" key="2">
    <source>
        <dbReference type="Proteomes" id="UP000271889"/>
    </source>
</evidence>